<name>J9GXH1_9ZZZZ</name>
<evidence type="ECO:0000256" key="1">
    <source>
        <dbReference type="SAM" id="Coils"/>
    </source>
</evidence>
<organism evidence="2">
    <name type="scientific">gut metagenome</name>
    <dbReference type="NCBI Taxonomy" id="749906"/>
    <lineage>
        <taxon>unclassified sequences</taxon>
        <taxon>metagenomes</taxon>
        <taxon>organismal metagenomes</taxon>
    </lineage>
</organism>
<feature type="coiled-coil region" evidence="1">
    <location>
        <begin position="2"/>
        <end position="54"/>
    </location>
</feature>
<sequence>MIAQLIARLEHEQAENRRLSSLLTTRDAELTLAKKRFEELRHNAEALAKSLDQNNDTLL</sequence>
<dbReference type="AlphaFoldDB" id="J9GXH1"/>
<comment type="caution">
    <text evidence="2">The sequence shown here is derived from an EMBL/GenBank/DDBJ whole genome shotgun (WGS) entry which is preliminary data.</text>
</comment>
<gene>
    <name evidence="2" type="ORF">EVA_06457</name>
</gene>
<reference evidence="2" key="1">
    <citation type="journal article" date="2012" name="PLoS ONE">
        <title>Gene sets for utilization of primary and secondary nutrition supplies in the distal gut of endangered iberian lynx.</title>
        <authorList>
            <person name="Alcaide M."/>
            <person name="Messina E."/>
            <person name="Richter M."/>
            <person name="Bargiela R."/>
            <person name="Peplies J."/>
            <person name="Huws S.A."/>
            <person name="Newbold C.J."/>
            <person name="Golyshin P.N."/>
            <person name="Simon M.A."/>
            <person name="Lopez G."/>
            <person name="Yakimov M.M."/>
            <person name="Ferrer M."/>
        </authorList>
    </citation>
    <scope>NUCLEOTIDE SEQUENCE</scope>
</reference>
<keyword evidence="1" id="KW-0175">Coiled coil</keyword>
<protein>
    <submittedName>
        <fullName evidence="2">Uncharacterized protein</fullName>
    </submittedName>
</protein>
<evidence type="ECO:0000313" key="2">
    <source>
        <dbReference type="EMBL" id="EJX05435.1"/>
    </source>
</evidence>
<accession>J9GXH1</accession>
<dbReference type="EMBL" id="AMCI01001470">
    <property type="protein sequence ID" value="EJX05435.1"/>
    <property type="molecule type" value="Genomic_DNA"/>
</dbReference>
<proteinExistence type="predicted"/>